<sequence>MLRVCNLEKYSRLNSVEIKGVPQIRNENILSVVNNVGRALNYEIKKEMVDACHRLRPDLHRPQEPASIILKFVSRIQKDEFLEARKIKRNFCTRDLDPACVISKPIYINQSLSPDTRKLYAKCREFKKSNNIKYLWIKNGNIMMRKTYNSQKYIINSVADFRNVH</sequence>
<evidence type="ECO:0000259" key="1">
    <source>
        <dbReference type="Pfam" id="PF25298"/>
    </source>
</evidence>
<accession>A0AAN7SSR7</accession>
<evidence type="ECO:0000313" key="3">
    <source>
        <dbReference type="Proteomes" id="UP001353858"/>
    </source>
</evidence>
<dbReference type="AlphaFoldDB" id="A0AAN7SSR7"/>
<dbReference type="InterPro" id="IPR057251">
    <property type="entry name" value="FP_C"/>
</dbReference>
<feature type="domain" description="FP protein C-terminal" evidence="1">
    <location>
        <begin position="114"/>
        <end position="163"/>
    </location>
</feature>
<comment type="caution">
    <text evidence="2">The sequence shown here is derived from an EMBL/GenBank/DDBJ whole genome shotgun (WGS) entry which is preliminary data.</text>
</comment>
<gene>
    <name evidence="2" type="ORF">RN001_002036</name>
</gene>
<organism evidence="2 3">
    <name type="scientific">Aquatica leii</name>
    <dbReference type="NCBI Taxonomy" id="1421715"/>
    <lineage>
        <taxon>Eukaryota</taxon>
        <taxon>Metazoa</taxon>
        <taxon>Ecdysozoa</taxon>
        <taxon>Arthropoda</taxon>
        <taxon>Hexapoda</taxon>
        <taxon>Insecta</taxon>
        <taxon>Pterygota</taxon>
        <taxon>Neoptera</taxon>
        <taxon>Endopterygota</taxon>
        <taxon>Coleoptera</taxon>
        <taxon>Polyphaga</taxon>
        <taxon>Elateriformia</taxon>
        <taxon>Elateroidea</taxon>
        <taxon>Lampyridae</taxon>
        <taxon>Luciolinae</taxon>
        <taxon>Aquatica</taxon>
    </lineage>
</organism>
<evidence type="ECO:0000313" key="2">
    <source>
        <dbReference type="EMBL" id="KAK4885765.1"/>
    </source>
</evidence>
<reference evidence="3" key="1">
    <citation type="submission" date="2023-01" db="EMBL/GenBank/DDBJ databases">
        <title>Key to firefly adult light organ development and bioluminescence: homeobox transcription factors regulate luciferase expression and transportation to peroxisome.</title>
        <authorList>
            <person name="Fu X."/>
        </authorList>
    </citation>
    <scope>NUCLEOTIDE SEQUENCE [LARGE SCALE GENOMIC DNA]</scope>
</reference>
<keyword evidence="3" id="KW-1185">Reference proteome</keyword>
<dbReference type="Proteomes" id="UP001353858">
    <property type="component" value="Unassembled WGS sequence"/>
</dbReference>
<proteinExistence type="predicted"/>
<name>A0AAN7SSR7_9COLE</name>
<dbReference type="Pfam" id="PF25298">
    <property type="entry name" value="Baculo_FP_2nd"/>
    <property type="match status" value="1"/>
</dbReference>
<protein>
    <recommendedName>
        <fullName evidence="1">FP protein C-terminal domain-containing protein</fullName>
    </recommendedName>
</protein>
<dbReference type="EMBL" id="JARPUR010000001">
    <property type="protein sequence ID" value="KAK4885765.1"/>
    <property type="molecule type" value="Genomic_DNA"/>
</dbReference>